<evidence type="ECO:0000313" key="7">
    <source>
        <dbReference type="EMBL" id="GAI22234.1"/>
    </source>
</evidence>
<evidence type="ECO:0000259" key="6">
    <source>
        <dbReference type="Pfam" id="PF01061"/>
    </source>
</evidence>
<dbReference type="PANTHER" id="PTHR43229:SF6">
    <property type="entry name" value="ABC-TYPE MULTIDRUG TRANSPORT SYSTEM, PERMEASE COMPONENT"/>
    <property type="match status" value="1"/>
</dbReference>
<feature type="transmembrane region" description="Helical" evidence="5">
    <location>
        <begin position="26"/>
        <end position="46"/>
    </location>
</feature>
<dbReference type="PANTHER" id="PTHR43229">
    <property type="entry name" value="NODULATION PROTEIN J"/>
    <property type="match status" value="1"/>
</dbReference>
<dbReference type="InterPro" id="IPR051784">
    <property type="entry name" value="Nod_factor_ABC_transporter"/>
</dbReference>
<evidence type="ECO:0000256" key="5">
    <source>
        <dbReference type="SAM" id="Phobius"/>
    </source>
</evidence>
<reference evidence="7" key="1">
    <citation type="journal article" date="2014" name="Front. Microbiol.">
        <title>High frequency of phylogenetically diverse reductive dehalogenase-homologous genes in deep subseafloor sedimentary metagenomes.</title>
        <authorList>
            <person name="Kawai M."/>
            <person name="Futagami T."/>
            <person name="Toyoda A."/>
            <person name="Takaki Y."/>
            <person name="Nishi S."/>
            <person name="Hori S."/>
            <person name="Arai W."/>
            <person name="Tsubouchi T."/>
            <person name="Morono Y."/>
            <person name="Uchiyama I."/>
            <person name="Ito T."/>
            <person name="Fujiyama A."/>
            <person name="Inagaki F."/>
            <person name="Takami H."/>
        </authorList>
    </citation>
    <scope>NUCLEOTIDE SEQUENCE</scope>
    <source>
        <strain evidence="7">Expedition CK06-06</strain>
    </source>
</reference>
<organism evidence="7">
    <name type="scientific">marine sediment metagenome</name>
    <dbReference type="NCBI Taxonomy" id="412755"/>
    <lineage>
        <taxon>unclassified sequences</taxon>
        <taxon>metagenomes</taxon>
        <taxon>ecological metagenomes</taxon>
    </lineage>
</organism>
<protein>
    <recommendedName>
        <fullName evidence="6">ABC-2 type transporter transmembrane domain-containing protein</fullName>
    </recommendedName>
</protein>
<feature type="transmembrane region" description="Helical" evidence="5">
    <location>
        <begin position="154"/>
        <end position="177"/>
    </location>
</feature>
<dbReference type="Pfam" id="PF01061">
    <property type="entry name" value="ABC2_membrane"/>
    <property type="match status" value="1"/>
</dbReference>
<dbReference type="AlphaFoldDB" id="X1NU98"/>
<proteinExistence type="predicted"/>
<sequence length="209" mass="23399">MSLITRELRVTYAFVERNFNLVKRYWGWEIVWMCYSIVNALSITFIGKASASITGQPMTQAAIDKVILYLLLGTLVWHYLAVVFDCISEMIAWERWEGTIEYTFMAPVSRFTHMIGSTLFSLIYGLLHTGIILAVVTLFFHLDLSQANLLGATMVLLAGSASFVGLGIMASAMPLLFPERGAQMTHVIKASVLLVSGVYYPITVLPEWM</sequence>
<evidence type="ECO:0000256" key="2">
    <source>
        <dbReference type="ARBA" id="ARBA00022692"/>
    </source>
</evidence>
<evidence type="ECO:0000256" key="1">
    <source>
        <dbReference type="ARBA" id="ARBA00004141"/>
    </source>
</evidence>
<dbReference type="EMBL" id="BARV01019987">
    <property type="protein sequence ID" value="GAI22234.1"/>
    <property type="molecule type" value="Genomic_DNA"/>
</dbReference>
<evidence type="ECO:0000256" key="4">
    <source>
        <dbReference type="ARBA" id="ARBA00023136"/>
    </source>
</evidence>
<feature type="transmembrane region" description="Helical" evidence="5">
    <location>
        <begin position="119"/>
        <end position="142"/>
    </location>
</feature>
<keyword evidence="3 5" id="KW-1133">Transmembrane helix</keyword>
<dbReference type="GO" id="GO:0140359">
    <property type="term" value="F:ABC-type transporter activity"/>
    <property type="evidence" value="ECO:0007669"/>
    <property type="project" value="InterPro"/>
</dbReference>
<name>X1NU98_9ZZZZ</name>
<comment type="subcellular location">
    <subcellularLocation>
        <location evidence="1">Membrane</location>
        <topology evidence="1">Multi-pass membrane protein</topology>
    </subcellularLocation>
</comment>
<feature type="non-terminal residue" evidence="7">
    <location>
        <position position="209"/>
    </location>
</feature>
<gene>
    <name evidence="7" type="ORF">S06H3_33476</name>
</gene>
<evidence type="ECO:0000256" key="3">
    <source>
        <dbReference type="ARBA" id="ARBA00022989"/>
    </source>
</evidence>
<keyword evidence="2 5" id="KW-0812">Transmembrane</keyword>
<accession>X1NU98</accession>
<dbReference type="InterPro" id="IPR013525">
    <property type="entry name" value="ABC2_TM"/>
</dbReference>
<dbReference type="GO" id="GO:0016020">
    <property type="term" value="C:membrane"/>
    <property type="evidence" value="ECO:0007669"/>
    <property type="project" value="UniProtKB-SubCell"/>
</dbReference>
<keyword evidence="4 5" id="KW-0472">Membrane</keyword>
<feature type="domain" description="ABC-2 type transporter transmembrane" evidence="6">
    <location>
        <begin position="15"/>
        <end position="209"/>
    </location>
</feature>
<comment type="caution">
    <text evidence="7">The sequence shown here is derived from an EMBL/GenBank/DDBJ whole genome shotgun (WGS) entry which is preliminary data.</text>
</comment>
<feature type="transmembrane region" description="Helical" evidence="5">
    <location>
        <begin position="66"/>
        <end position="87"/>
    </location>
</feature>